<reference evidence="2" key="1">
    <citation type="submission" date="2023-03" db="EMBL/GenBank/DDBJ databases">
        <title>Massive genome expansion in bonnet fungi (Mycena s.s.) driven by repeated elements and novel gene families across ecological guilds.</title>
        <authorList>
            <consortium name="Lawrence Berkeley National Laboratory"/>
            <person name="Harder C.B."/>
            <person name="Miyauchi S."/>
            <person name="Viragh M."/>
            <person name="Kuo A."/>
            <person name="Thoen E."/>
            <person name="Andreopoulos B."/>
            <person name="Lu D."/>
            <person name="Skrede I."/>
            <person name="Drula E."/>
            <person name="Henrissat B."/>
            <person name="Morin E."/>
            <person name="Kohler A."/>
            <person name="Barry K."/>
            <person name="LaButti K."/>
            <person name="Morin E."/>
            <person name="Salamov A."/>
            <person name="Lipzen A."/>
            <person name="Mereny Z."/>
            <person name="Hegedus B."/>
            <person name="Baldrian P."/>
            <person name="Stursova M."/>
            <person name="Weitz H."/>
            <person name="Taylor A."/>
            <person name="Grigoriev I.V."/>
            <person name="Nagy L.G."/>
            <person name="Martin F."/>
            <person name="Kauserud H."/>
        </authorList>
    </citation>
    <scope>NUCLEOTIDE SEQUENCE</scope>
    <source>
        <strain evidence="2">9144</strain>
    </source>
</reference>
<evidence type="ECO:0000313" key="3">
    <source>
        <dbReference type="Proteomes" id="UP001219525"/>
    </source>
</evidence>
<sequence>MNRLPRLASGAFPDNALEFGSPESVRNSDSESTSLGSCVRIWYFSSRWAPNDKNEPWPSQGSPGRSSRDIAHLSTTPSVRDSHGFDGLPFGDMALAVLTQDSDNCLGLERVEGDWICASSPETRAKRRHSETSGFLHEIFVFFSRILIGKVRFGTGETQEKQARATVQSVHRQPGVRAAATTRPDERFANYAQHGTTRLIPYLLKIASPRHLAHVLLRSAALLHVTNRTEVYESRPTRTTTSLQGYWGCILMSTETERPRIDEVHKLPEPEPEARFSVRPGAISPNAFERRTGPEDFIRLRLRPYKIRLIRVGGAHTGLYGDNAAYLGKPLPAARLLASSRRTARRPSRRAPPSACYPPLPTARPLLRLLPVPPPVSAVLRGAHARYSLSASAPMPAARTRLPLRTSCAGIMAGLASRRRHRISLPYLKSRISTAVLPHQNNGNLRSLITGSPGHFVSSLQRNVMIHEHT</sequence>
<comment type="caution">
    <text evidence="2">The sequence shown here is derived from an EMBL/GenBank/DDBJ whole genome shotgun (WGS) entry which is preliminary data.</text>
</comment>
<protein>
    <submittedName>
        <fullName evidence="2">Uncharacterized protein</fullName>
    </submittedName>
</protein>
<feature type="region of interest" description="Disordered" evidence="1">
    <location>
        <begin position="53"/>
        <end position="79"/>
    </location>
</feature>
<dbReference type="Proteomes" id="UP001219525">
    <property type="component" value="Unassembled WGS sequence"/>
</dbReference>
<proteinExistence type="predicted"/>
<accession>A0AAD6V9T6</accession>
<name>A0AAD6V9T6_9AGAR</name>
<dbReference type="EMBL" id="JARJCW010000038">
    <property type="protein sequence ID" value="KAJ7206815.1"/>
    <property type="molecule type" value="Genomic_DNA"/>
</dbReference>
<gene>
    <name evidence="2" type="ORF">GGX14DRAFT_396744</name>
</gene>
<keyword evidence="3" id="KW-1185">Reference proteome</keyword>
<evidence type="ECO:0000256" key="1">
    <source>
        <dbReference type="SAM" id="MobiDB-lite"/>
    </source>
</evidence>
<organism evidence="2 3">
    <name type="scientific">Mycena pura</name>
    <dbReference type="NCBI Taxonomy" id="153505"/>
    <lineage>
        <taxon>Eukaryota</taxon>
        <taxon>Fungi</taxon>
        <taxon>Dikarya</taxon>
        <taxon>Basidiomycota</taxon>
        <taxon>Agaricomycotina</taxon>
        <taxon>Agaricomycetes</taxon>
        <taxon>Agaricomycetidae</taxon>
        <taxon>Agaricales</taxon>
        <taxon>Marasmiineae</taxon>
        <taxon>Mycenaceae</taxon>
        <taxon>Mycena</taxon>
    </lineage>
</organism>
<dbReference type="AlphaFoldDB" id="A0AAD6V9T6"/>
<evidence type="ECO:0000313" key="2">
    <source>
        <dbReference type="EMBL" id="KAJ7206815.1"/>
    </source>
</evidence>